<dbReference type="PROSITE" id="PS50125">
    <property type="entry name" value="GUANYLATE_CYCLASE_2"/>
    <property type="match status" value="1"/>
</dbReference>
<dbReference type="GO" id="GO:0004016">
    <property type="term" value="F:adenylate cyclase activity"/>
    <property type="evidence" value="ECO:0007669"/>
    <property type="project" value="UniProtKB-ARBA"/>
</dbReference>
<dbReference type="CDD" id="cd07302">
    <property type="entry name" value="CHD"/>
    <property type="match status" value="1"/>
</dbReference>
<keyword evidence="1" id="KW-0812">Transmembrane</keyword>
<organism evidence="3 4">
    <name type="scientific">Marinifilum flexuosum</name>
    <dbReference type="NCBI Taxonomy" id="1117708"/>
    <lineage>
        <taxon>Bacteria</taxon>
        <taxon>Pseudomonadati</taxon>
        <taxon>Bacteroidota</taxon>
        <taxon>Bacteroidia</taxon>
        <taxon>Marinilabiliales</taxon>
        <taxon>Marinifilaceae</taxon>
    </lineage>
</organism>
<dbReference type="GO" id="GO:0035556">
    <property type="term" value="P:intracellular signal transduction"/>
    <property type="evidence" value="ECO:0007669"/>
    <property type="project" value="InterPro"/>
</dbReference>
<evidence type="ECO:0000256" key="1">
    <source>
        <dbReference type="SAM" id="Phobius"/>
    </source>
</evidence>
<keyword evidence="4" id="KW-1185">Reference proteome</keyword>
<evidence type="ECO:0000259" key="2">
    <source>
        <dbReference type="PROSITE" id="PS50125"/>
    </source>
</evidence>
<keyword evidence="1" id="KW-0472">Membrane</keyword>
<feature type="transmembrane region" description="Helical" evidence="1">
    <location>
        <begin position="124"/>
        <end position="149"/>
    </location>
</feature>
<dbReference type="OrthoDB" id="9768499at2"/>
<dbReference type="InterPro" id="IPR001054">
    <property type="entry name" value="A/G_cyclase"/>
</dbReference>
<dbReference type="Pfam" id="PF00211">
    <property type="entry name" value="Guanylate_cyc"/>
    <property type="match status" value="1"/>
</dbReference>
<dbReference type="EMBL" id="RAPQ01000011">
    <property type="protein sequence ID" value="RKD98690.1"/>
    <property type="molecule type" value="Genomic_DNA"/>
</dbReference>
<sequence>MNRTDRNKVLFLISFWILAAVFIIIYEWSVLRFEGVPFDLPIVLSIGLLITFLSAGLIAFLEIRYLSRMFRKKSFLYALLVKSSFYLFNIIIFNSLVIMLVSAFKQEGFKLDRQVWIHYTDYVISWRMFTGILFWAGCVFLALFVLGVAEKFGQGVLVNFLLGKYHRPREESRLFLIMDLNSSTTYAEKLGHIKYSEMIQDCFYDLTKIISNTEAQIYQYVGDEVVLTWKQNADIKYKDCLNVFFRYQTMMKTKSAYYTKRYGMIPKFKAGSELGMVTVAEVGEIKKELAYHGNPLNTASRLCKRCNEFDSSILVSENVMNELKKQNGFSNYKPTAQLRLKGKMRPLIVYSINDYIQNS</sequence>
<evidence type="ECO:0000313" key="3">
    <source>
        <dbReference type="EMBL" id="RKD98690.1"/>
    </source>
</evidence>
<dbReference type="InterPro" id="IPR029787">
    <property type="entry name" value="Nucleotide_cyclase"/>
</dbReference>
<accession>A0A419WTA4</accession>
<gene>
    <name evidence="3" type="ORF">BXY64_3551</name>
</gene>
<dbReference type="Gene3D" id="3.30.70.1230">
    <property type="entry name" value="Nucleotide cyclase"/>
    <property type="match status" value="1"/>
</dbReference>
<comment type="caution">
    <text evidence="3">The sequence shown here is derived from an EMBL/GenBank/DDBJ whole genome shotgun (WGS) entry which is preliminary data.</text>
</comment>
<evidence type="ECO:0000313" key="4">
    <source>
        <dbReference type="Proteomes" id="UP000284531"/>
    </source>
</evidence>
<name>A0A419WTA4_9BACT</name>
<dbReference type="RefSeq" id="WP_120241265.1">
    <property type="nucleotide sequence ID" value="NZ_RAPQ01000011.1"/>
</dbReference>
<proteinExistence type="predicted"/>
<protein>
    <submittedName>
        <fullName evidence="3">Adenylate cyclase</fullName>
    </submittedName>
</protein>
<reference evidence="3 4" key="1">
    <citation type="submission" date="2018-09" db="EMBL/GenBank/DDBJ databases">
        <title>Genomic Encyclopedia of Archaeal and Bacterial Type Strains, Phase II (KMG-II): from individual species to whole genera.</title>
        <authorList>
            <person name="Goeker M."/>
        </authorList>
    </citation>
    <scope>NUCLEOTIDE SEQUENCE [LARGE SCALE GENOMIC DNA]</scope>
    <source>
        <strain evidence="3 4">DSM 21950</strain>
    </source>
</reference>
<dbReference type="SUPFAM" id="SSF55073">
    <property type="entry name" value="Nucleotide cyclase"/>
    <property type="match status" value="1"/>
</dbReference>
<dbReference type="GO" id="GO:0009190">
    <property type="term" value="P:cyclic nucleotide biosynthetic process"/>
    <property type="evidence" value="ECO:0007669"/>
    <property type="project" value="InterPro"/>
</dbReference>
<feature type="transmembrane region" description="Helical" evidence="1">
    <location>
        <begin position="75"/>
        <end position="104"/>
    </location>
</feature>
<dbReference type="Proteomes" id="UP000284531">
    <property type="component" value="Unassembled WGS sequence"/>
</dbReference>
<feature type="transmembrane region" description="Helical" evidence="1">
    <location>
        <begin position="9"/>
        <end position="28"/>
    </location>
</feature>
<keyword evidence="1" id="KW-1133">Transmembrane helix</keyword>
<feature type="transmembrane region" description="Helical" evidence="1">
    <location>
        <begin position="40"/>
        <end position="63"/>
    </location>
</feature>
<dbReference type="AlphaFoldDB" id="A0A419WTA4"/>
<feature type="domain" description="Guanylate cyclase" evidence="2">
    <location>
        <begin position="174"/>
        <end position="303"/>
    </location>
</feature>